<keyword evidence="7" id="KW-0106">Calcium</keyword>
<feature type="active site" description="Proton donor" evidence="6">
    <location>
        <position position="589"/>
    </location>
</feature>
<dbReference type="SUPFAM" id="SSF48225">
    <property type="entry name" value="Seven-hairpin glycosidases"/>
    <property type="match status" value="1"/>
</dbReference>
<evidence type="ECO:0000256" key="10">
    <source>
        <dbReference type="SAM" id="MobiDB-lite"/>
    </source>
</evidence>
<evidence type="ECO:0000256" key="6">
    <source>
        <dbReference type="PIRSR" id="PIRSR601382-1"/>
    </source>
</evidence>
<evidence type="ECO:0000256" key="11">
    <source>
        <dbReference type="SAM" id="Phobius"/>
    </source>
</evidence>
<dbReference type="GO" id="GO:0005509">
    <property type="term" value="F:calcium ion binding"/>
    <property type="evidence" value="ECO:0007669"/>
    <property type="project" value="InterPro"/>
</dbReference>
<feature type="active site" description="Proton donor" evidence="6">
    <location>
        <position position="341"/>
    </location>
</feature>
<keyword evidence="13" id="KW-1185">Reference proteome</keyword>
<dbReference type="AlphaFoldDB" id="A0A427XSM0"/>
<keyword evidence="7" id="KW-0479">Metal-binding</keyword>
<sequence>MASNAYDPEAGKFAMPGGRRTLRLMLARKSRLVIGVAALFTIIFYLSQNGPSTVVPPPPVVVPVGGDGRLPVDDIWDDVPPPVEGVQGKAPAPPSRPPRPDHPKYYIIDENGDHFLPNAGRKVAPMHPGQKDIVDPADLFPEVELPWHFKAPKSDPFPRERMREIVSEAPDPPNAIVKATLDKKDFSQTWKGPADWNKAGPGVKNVQWPSFELKDRDWESTEQAERREERRKAVKRGFVHAWQAYKDHAWGHDEVMPKSKKASDPFNGWGASIVDTLDTLLVMGLQEEYNLCRRHVNQINFHWITGRDWSQGYIGLDGELDAHGKQWTIDRDRTAGLPVFETGIRYLGGLLGAYDLTGDKLMLDRAVDIAEVLGRAFNTKSGLPQGSRIDPGQESGVYQLGSVSVAEVGSMTLELMRLSFATGDRKWFDLAQRAMDFIDKKIVPRSKFKPLIPMHFTPDAASQTALTGGFTFGAMCDSYYEYLIKTYKLLGGNEIAKQYKRLYEDSIDAARKLLFVDIDIVPDTKLMTIGKWEHNGLHNETEHLACFAGAMLGLGAKLLDRPQDMSDAAKFTGTCYWLSAATKTGIQPEVVHFYSGDDESRFQNMTTELGPKGEPRMWHPPISQPFQEDQINYAKMHKSMKGEWLYNDDHSPVANNSGRVGKNPITYYRHLVGEPAGTKRVGTYYINRPETIESVFYMWRLTGDRGWQDKGWRMFTSWMEHAKVDGGISSIQDVTVDPTTGRGVLHGDNMESFIFAETFKYHYLLQADPLLLNLDDYVLNTEAHPFIVDPKTTKPGSQGLWKPVDDADADLGVRGEGTDAQKWMRLKALEGKRPSTAKPINPRLNGGGGHGMGGGAGAGKLGVSPDVIV</sequence>
<dbReference type="GeneID" id="39592568"/>
<feature type="active site" evidence="6">
    <location>
        <position position="477"/>
    </location>
</feature>
<gene>
    <name evidence="12" type="ORF">EHS24_008025</name>
</gene>
<dbReference type="RefSeq" id="XP_028476285.1">
    <property type="nucleotide sequence ID" value="XM_028623352.1"/>
</dbReference>
<dbReference type="GO" id="GO:0005783">
    <property type="term" value="C:endoplasmic reticulum"/>
    <property type="evidence" value="ECO:0007669"/>
    <property type="project" value="TreeGrafter"/>
</dbReference>
<feature type="disulfide bond" evidence="8">
    <location>
        <begin position="546"/>
        <end position="575"/>
    </location>
</feature>
<dbReference type="GO" id="GO:0016020">
    <property type="term" value="C:membrane"/>
    <property type="evidence" value="ECO:0007669"/>
    <property type="project" value="InterPro"/>
</dbReference>
<dbReference type="GO" id="GO:0036503">
    <property type="term" value="P:ERAD pathway"/>
    <property type="evidence" value="ECO:0007669"/>
    <property type="project" value="UniProtKB-ARBA"/>
</dbReference>
<keyword evidence="11" id="KW-0472">Membrane</keyword>
<keyword evidence="4 9" id="KW-0378">Hydrolase</keyword>
<dbReference type="InterPro" id="IPR050749">
    <property type="entry name" value="Glycosyl_Hydrolase_47"/>
</dbReference>
<feature type="region of interest" description="Disordered" evidence="10">
    <location>
        <begin position="834"/>
        <end position="858"/>
    </location>
</feature>
<keyword evidence="11" id="KW-0812">Transmembrane</keyword>
<comment type="cofactor">
    <cofactor evidence="1 7">
        <name>Ca(2+)</name>
        <dbReference type="ChEBI" id="CHEBI:29108"/>
    </cofactor>
</comment>
<dbReference type="EMBL" id="RSCE01000006">
    <property type="protein sequence ID" value="RSH81830.1"/>
    <property type="molecule type" value="Genomic_DNA"/>
</dbReference>
<keyword evidence="9" id="KW-0326">Glycosidase</keyword>
<dbReference type="Pfam" id="PF01532">
    <property type="entry name" value="Glyco_hydro_47"/>
    <property type="match status" value="1"/>
</dbReference>
<keyword evidence="5 8" id="KW-1015">Disulfide bond</keyword>
<dbReference type="OrthoDB" id="8118055at2759"/>
<dbReference type="PANTHER" id="PTHR11742:SF103">
    <property type="entry name" value="ENDOPLASMIC RETICULUM MANNOSIDASE MNL2-RELATED"/>
    <property type="match status" value="1"/>
</dbReference>
<evidence type="ECO:0000313" key="12">
    <source>
        <dbReference type="EMBL" id="RSH81830.1"/>
    </source>
</evidence>
<evidence type="ECO:0000313" key="13">
    <source>
        <dbReference type="Proteomes" id="UP000279236"/>
    </source>
</evidence>
<evidence type="ECO:0000256" key="4">
    <source>
        <dbReference type="ARBA" id="ARBA00022801"/>
    </source>
</evidence>
<organism evidence="12 13">
    <name type="scientific">Apiotrichum porosum</name>
    <dbReference type="NCBI Taxonomy" id="105984"/>
    <lineage>
        <taxon>Eukaryota</taxon>
        <taxon>Fungi</taxon>
        <taxon>Dikarya</taxon>
        <taxon>Basidiomycota</taxon>
        <taxon>Agaricomycotina</taxon>
        <taxon>Tremellomycetes</taxon>
        <taxon>Trichosporonales</taxon>
        <taxon>Trichosporonaceae</taxon>
        <taxon>Apiotrichum</taxon>
    </lineage>
</organism>
<dbReference type="PRINTS" id="PR00747">
    <property type="entry name" value="GLYHDRLASE47"/>
</dbReference>
<evidence type="ECO:0000256" key="9">
    <source>
        <dbReference type="RuleBase" id="RU361193"/>
    </source>
</evidence>
<evidence type="ECO:0000256" key="8">
    <source>
        <dbReference type="PIRSR" id="PIRSR601382-3"/>
    </source>
</evidence>
<proteinExistence type="inferred from homology"/>
<evidence type="ECO:0000256" key="7">
    <source>
        <dbReference type="PIRSR" id="PIRSR601382-2"/>
    </source>
</evidence>
<feature type="active site" evidence="6">
    <location>
        <position position="690"/>
    </location>
</feature>
<feature type="transmembrane region" description="Helical" evidence="11">
    <location>
        <begin position="30"/>
        <end position="47"/>
    </location>
</feature>
<reference evidence="12 13" key="1">
    <citation type="submission" date="2018-11" db="EMBL/GenBank/DDBJ databases">
        <title>Genome sequence of Apiotrichum porosum DSM 27194.</title>
        <authorList>
            <person name="Aliyu H."/>
            <person name="Gorte O."/>
            <person name="Ochsenreither K."/>
        </authorList>
    </citation>
    <scope>NUCLEOTIDE SEQUENCE [LARGE SCALE GENOMIC DNA]</scope>
    <source>
        <strain evidence="12 13">DSM 27194</strain>
    </source>
</reference>
<feature type="region of interest" description="Disordered" evidence="10">
    <location>
        <begin position="80"/>
        <end position="101"/>
    </location>
</feature>
<dbReference type="Gene3D" id="1.50.10.10">
    <property type="match status" value="1"/>
</dbReference>
<feature type="binding site" evidence="7">
    <location>
        <position position="781"/>
    </location>
    <ligand>
        <name>Ca(2+)</name>
        <dbReference type="ChEBI" id="CHEBI:29108"/>
    </ligand>
</feature>
<protein>
    <recommendedName>
        <fullName evidence="9">alpha-1,2-Mannosidase</fullName>
        <ecNumber evidence="9">3.2.1.-</ecNumber>
    </recommendedName>
</protein>
<comment type="similarity">
    <text evidence="3 9">Belongs to the glycosyl hydrolase 47 family.</text>
</comment>
<dbReference type="InterPro" id="IPR012341">
    <property type="entry name" value="6hp_glycosidase-like_sf"/>
</dbReference>
<dbReference type="STRING" id="105984.A0A427XSM0"/>
<accession>A0A427XSM0</accession>
<dbReference type="GO" id="GO:0005975">
    <property type="term" value="P:carbohydrate metabolic process"/>
    <property type="evidence" value="ECO:0007669"/>
    <property type="project" value="InterPro"/>
</dbReference>
<evidence type="ECO:0000256" key="1">
    <source>
        <dbReference type="ARBA" id="ARBA00001913"/>
    </source>
</evidence>
<feature type="compositionally biased region" description="Gly residues" evidence="10">
    <location>
        <begin position="845"/>
        <end position="858"/>
    </location>
</feature>
<comment type="caution">
    <text evidence="12">The sequence shown here is derived from an EMBL/GenBank/DDBJ whole genome shotgun (WGS) entry which is preliminary data.</text>
</comment>
<keyword evidence="11" id="KW-1133">Transmembrane helix</keyword>
<evidence type="ECO:0000256" key="5">
    <source>
        <dbReference type="ARBA" id="ARBA00023157"/>
    </source>
</evidence>
<comment type="pathway">
    <text evidence="2">Protein modification; protein glycosylation.</text>
</comment>
<dbReference type="InterPro" id="IPR036026">
    <property type="entry name" value="Seven-hairpin_glycosidases"/>
</dbReference>
<dbReference type="EC" id="3.2.1.-" evidence="9"/>
<dbReference type="Proteomes" id="UP000279236">
    <property type="component" value="Unassembled WGS sequence"/>
</dbReference>
<dbReference type="PANTHER" id="PTHR11742">
    <property type="entry name" value="MANNOSYL-OLIGOSACCHARIDE ALPHA-1,2-MANNOSIDASE-RELATED"/>
    <property type="match status" value="1"/>
</dbReference>
<name>A0A427XSM0_9TREE</name>
<dbReference type="GO" id="GO:0004571">
    <property type="term" value="F:mannosyl-oligosaccharide 1,2-alpha-mannosidase activity"/>
    <property type="evidence" value="ECO:0007669"/>
    <property type="project" value="InterPro"/>
</dbReference>
<evidence type="ECO:0000256" key="2">
    <source>
        <dbReference type="ARBA" id="ARBA00004922"/>
    </source>
</evidence>
<evidence type="ECO:0000256" key="3">
    <source>
        <dbReference type="ARBA" id="ARBA00007658"/>
    </source>
</evidence>
<dbReference type="InterPro" id="IPR001382">
    <property type="entry name" value="Glyco_hydro_47"/>
</dbReference>